<keyword evidence="3" id="KW-0731">Sigma factor</keyword>
<dbReference type="CDD" id="cd06171">
    <property type="entry name" value="Sigma70_r4"/>
    <property type="match status" value="1"/>
</dbReference>
<proteinExistence type="inferred from homology"/>
<dbReference type="NCBIfam" id="TIGR02937">
    <property type="entry name" value="sigma70-ECF"/>
    <property type="match status" value="1"/>
</dbReference>
<dbReference type="GO" id="GO:0003677">
    <property type="term" value="F:DNA binding"/>
    <property type="evidence" value="ECO:0007669"/>
    <property type="project" value="InterPro"/>
</dbReference>
<dbReference type="RefSeq" id="WP_016197410.1">
    <property type="nucleotide sequence ID" value="NZ_AQPN01000145.1"/>
</dbReference>
<feature type="domain" description="RNA polymerase sigma factor 70 region 4 type 2" evidence="6">
    <location>
        <begin position="127"/>
        <end position="175"/>
    </location>
</feature>
<dbReference type="InterPro" id="IPR036388">
    <property type="entry name" value="WH-like_DNA-bd_sf"/>
</dbReference>
<evidence type="ECO:0000256" key="3">
    <source>
        <dbReference type="ARBA" id="ARBA00023082"/>
    </source>
</evidence>
<dbReference type="GO" id="GO:0016987">
    <property type="term" value="F:sigma factor activity"/>
    <property type="evidence" value="ECO:0007669"/>
    <property type="project" value="UniProtKB-KW"/>
</dbReference>
<dbReference type="InterPro" id="IPR014284">
    <property type="entry name" value="RNA_pol_sigma-70_dom"/>
</dbReference>
<dbReference type="EMBL" id="AQPN01000145">
    <property type="protein sequence ID" value="EOR92680.1"/>
    <property type="molecule type" value="Genomic_DNA"/>
</dbReference>
<evidence type="ECO:0000313" key="8">
    <source>
        <dbReference type="Proteomes" id="UP000014174"/>
    </source>
</evidence>
<protein>
    <submittedName>
        <fullName evidence="7">RNA polymerase ECF-type sigma factor</fullName>
    </submittedName>
</protein>
<sequence>MSSLSTICDSELVVLLKQDSKEAYTEIYDRYHGILYAFSYKKLNDREEAKDLIHELFLSLWERRNLLDVKIGLAAYLFTAVRNRVLNLIKHKKVSSVYVESFQLYMVNNQIAADEVLQQKELTAFIEKEIQALPYKMRMVFELSRKDHYTRVEIAQELNLSEETVKSHMHHALKILRVKLGSMFFLIFLIYP</sequence>
<dbReference type="AlphaFoldDB" id="R9GME4"/>
<dbReference type="Pfam" id="PF04542">
    <property type="entry name" value="Sigma70_r2"/>
    <property type="match status" value="1"/>
</dbReference>
<accession>R9GME4</accession>
<evidence type="ECO:0000313" key="7">
    <source>
        <dbReference type="EMBL" id="EOR92680.1"/>
    </source>
</evidence>
<dbReference type="OrthoDB" id="659569at2"/>
<keyword evidence="2" id="KW-0805">Transcription regulation</keyword>
<dbReference type="NCBIfam" id="TIGR02985">
    <property type="entry name" value="Sig70_bacteroi1"/>
    <property type="match status" value="1"/>
</dbReference>
<name>R9GME4_9SPHI</name>
<dbReference type="PANTHER" id="PTHR43133">
    <property type="entry name" value="RNA POLYMERASE ECF-TYPE SIGMA FACTO"/>
    <property type="match status" value="1"/>
</dbReference>
<comment type="similarity">
    <text evidence="1">Belongs to the sigma-70 factor family. ECF subfamily.</text>
</comment>
<dbReference type="GO" id="GO:0006352">
    <property type="term" value="P:DNA-templated transcription initiation"/>
    <property type="evidence" value="ECO:0007669"/>
    <property type="project" value="InterPro"/>
</dbReference>
<gene>
    <name evidence="7" type="ORF">ADIARSV_4192</name>
</gene>
<keyword evidence="4" id="KW-0804">Transcription</keyword>
<reference evidence="7 8" key="1">
    <citation type="journal article" date="2013" name="Genome Announc.">
        <title>Draft Genome Sequence of Arcticibacter svalbardensis Strain MN12-7T, a Member of the Family Sphingobacteriaceae Isolated from an Arctic Soil Sample.</title>
        <authorList>
            <person name="Shivaji S."/>
            <person name="Ara S."/>
            <person name="Prasad S."/>
            <person name="Manasa B.P."/>
            <person name="Begum Z."/>
            <person name="Singh A."/>
            <person name="Kumar Pinnaka A."/>
        </authorList>
    </citation>
    <scope>NUCLEOTIDE SEQUENCE [LARGE SCALE GENOMIC DNA]</scope>
    <source>
        <strain evidence="7 8">MN12-7</strain>
    </source>
</reference>
<dbReference type="Gene3D" id="1.10.1740.10">
    <property type="match status" value="1"/>
</dbReference>
<evidence type="ECO:0000259" key="6">
    <source>
        <dbReference type="Pfam" id="PF08281"/>
    </source>
</evidence>
<organism evidence="7 8">
    <name type="scientific">Arcticibacter svalbardensis MN12-7</name>
    <dbReference type="NCBI Taxonomy" id="1150600"/>
    <lineage>
        <taxon>Bacteria</taxon>
        <taxon>Pseudomonadati</taxon>
        <taxon>Bacteroidota</taxon>
        <taxon>Sphingobacteriia</taxon>
        <taxon>Sphingobacteriales</taxon>
        <taxon>Sphingobacteriaceae</taxon>
        <taxon>Arcticibacter</taxon>
    </lineage>
</organism>
<evidence type="ECO:0000259" key="5">
    <source>
        <dbReference type="Pfam" id="PF04542"/>
    </source>
</evidence>
<dbReference type="InterPro" id="IPR013249">
    <property type="entry name" value="RNA_pol_sigma70_r4_t2"/>
</dbReference>
<comment type="caution">
    <text evidence="7">The sequence shown here is derived from an EMBL/GenBank/DDBJ whole genome shotgun (WGS) entry which is preliminary data.</text>
</comment>
<dbReference type="SUPFAM" id="SSF88946">
    <property type="entry name" value="Sigma2 domain of RNA polymerase sigma factors"/>
    <property type="match status" value="1"/>
</dbReference>
<dbReference type="InterPro" id="IPR014327">
    <property type="entry name" value="RNA_pol_sigma70_bacteroid"/>
</dbReference>
<dbReference type="SUPFAM" id="SSF88659">
    <property type="entry name" value="Sigma3 and sigma4 domains of RNA polymerase sigma factors"/>
    <property type="match status" value="1"/>
</dbReference>
<evidence type="ECO:0000256" key="4">
    <source>
        <dbReference type="ARBA" id="ARBA00023163"/>
    </source>
</evidence>
<dbReference type="InterPro" id="IPR013324">
    <property type="entry name" value="RNA_pol_sigma_r3/r4-like"/>
</dbReference>
<dbReference type="eggNOG" id="COG1595">
    <property type="taxonomic scope" value="Bacteria"/>
</dbReference>
<dbReference type="Pfam" id="PF08281">
    <property type="entry name" value="Sigma70_r4_2"/>
    <property type="match status" value="1"/>
</dbReference>
<evidence type="ECO:0000256" key="1">
    <source>
        <dbReference type="ARBA" id="ARBA00010641"/>
    </source>
</evidence>
<dbReference type="Proteomes" id="UP000014174">
    <property type="component" value="Unassembled WGS sequence"/>
</dbReference>
<dbReference type="STRING" id="1150600.ADIARSV_4192"/>
<dbReference type="Gene3D" id="1.10.10.10">
    <property type="entry name" value="Winged helix-like DNA-binding domain superfamily/Winged helix DNA-binding domain"/>
    <property type="match status" value="1"/>
</dbReference>
<dbReference type="InterPro" id="IPR039425">
    <property type="entry name" value="RNA_pol_sigma-70-like"/>
</dbReference>
<dbReference type="InterPro" id="IPR013325">
    <property type="entry name" value="RNA_pol_sigma_r2"/>
</dbReference>
<evidence type="ECO:0000256" key="2">
    <source>
        <dbReference type="ARBA" id="ARBA00023015"/>
    </source>
</evidence>
<dbReference type="PANTHER" id="PTHR43133:SF46">
    <property type="entry name" value="RNA POLYMERASE SIGMA-70 FACTOR ECF SUBFAMILY"/>
    <property type="match status" value="1"/>
</dbReference>
<dbReference type="InterPro" id="IPR007627">
    <property type="entry name" value="RNA_pol_sigma70_r2"/>
</dbReference>
<keyword evidence="8" id="KW-1185">Reference proteome</keyword>
<feature type="domain" description="RNA polymerase sigma-70 region 2" evidence="5">
    <location>
        <begin position="27"/>
        <end position="92"/>
    </location>
</feature>